<gene>
    <name evidence="1" type="ORF">DPMN_128805</name>
</gene>
<organism evidence="1 2">
    <name type="scientific">Dreissena polymorpha</name>
    <name type="common">Zebra mussel</name>
    <name type="synonym">Mytilus polymorpha</name>
    <dbReference type="NCBI Taxonomy" id="45954"/>
    <lineage>
        <taxon>Eukaryota</taxon>
        <taxon>Metazoa</taxon>
        <taxon>Spiralia</taxon>
        <taxon>Lophotrochozoa</taxon>
        <taxon>Mollusca</taxon>
        <taxon>Bivalvia</taxon>
        <taxon>Autobranchia</taxon>
        <taxon>Heteroconchia</taxon>
        <taxon>Euheterodonta</taxon>
        <taxon>Imparidentia</taxon>
        <taxon>Neoheterodontei</taxon>
        <taxon>Myida</taxon>
        <taxon>Dreissenoidea</taxon>
        <taxon>Dreissenidae</taxon>
        <taxon>Dreissena</taxon>
    </lineage>
</organism>
<evidence type="ECO:0000313" key="2">
    <source>
        <dbReference type="Proteomes" id="UP000828390"/>
    </source>
</evidence>
<keyword evidence="2" id="KW-1185">Reference proteome</keyword>
<protein>
    <submittedName>
        <fullName evidence="1">Uncharacterized protein</fullName>
    </submittedName>
</protein>
<reference evidence="1" key="1">
    <citation type="journal article" date="2019" name="bioRxiv">
        <title>The Genome of the Zebra Mussel, Dreissena polymorpha: A Resource for Invasive Species Research.</title>
        <authorList>
            <person name="McCartney M.A."/>
            <person name="Auch B."/>
            <person name="Kono T."/>
            <person name="Mallez S."/>
            <person name="Zhang Y."/>
            <person name="Obille A."/>
            <person name="Becker A."/>
            <person name="Abrahante J.E."/>
            <person name="Garbe J."/>
            <person name="Badalamenti J.P."/>
            <person name="Herman A."/>
            <person name="Mangelson H."/>
            <person name="Liachko I."/>
            <person name="Sullivan S."/>
            <person name="Sone E.D."/>
            <person name="Koren S."/>
            <person name="Silverstein K.A.T."/>
            <person name="Beckman K.B."/>
            <person name="Gohl D.M."/>
        </authorList>
    </citation>
    <scope>NUCLEOTIDE SEQUENCE</scope>
    <source>
        <strain evidence="1">Duluth1</strain>
        <tissue evidence="1">Whole animal</tissue>
    </source>
</reference>
<name>A0A9D4K0H8_DREPO</name>
<comment type="caution">
    <text evidence="1">The sequence shown here is derived from an EMBL/GenBank/DDBJ whole genome shotgun (WGS) entry which is preliminary data.</text>
</comment>
<proteinExistence type="predicted"/>
<accession>A0A9D4K0H8</accession>
<reference evidence="1" key="2">
    <citation type="submission" date="2020-11" db="EMBL/GenBank/DDBJ databases">
        <authorList>
            <person name="McCartney M.A."/>
            <person name="Auch B."/>
            <person name="Kono T."/>
            <person name="Mallez S."/>
            <person name="Becker A."/>
            <person name="Gohl D.M."/>
            <person name="Silverstein K.A.T."/>
            <person name="Koren S."/>
            <person name="Bechman K.B."/>
            <person name="Herman A."/>
            <person name="Abrahante J.E."/>
            <person name="Garbe J."/>
        </authorList>
    </citation>
    <scope>NUCLEOTIDE SEQUENCE</scope>
    <source>
        <strain evidence="1">Duluth1</strain>
        <tissue evidence="1">Whole animal</tissue>
    </source>
</reference>
<dbReference type="AlphaFoldDB" id="A0A9D4K0H8"/>
<sequence length="77" mass="8681">MANTIGSWNGYDLTMLVVVVCFRHIPLHMLDKLVDKVGYTCFMKDSNCSNALTLRLGLKLSIKILYLASSDTYPTHE</sequence>
<dbReference type="Proteomes" id="UP000828390">
    <property type="component" value="Unassembled WGS sequence"/>
</dbReference>
<dbReference type="EMBL" id="JAIWYP010000005">
    <property type="protein sequence ID" value="KAH3826878.1"/>
    <property type="molecule type" value="Genomic_DNA"/>
</dbReference>
<evidence type="ECO:0000313" key="1">
    <source>
        <dbReference type="EMBL" id="KAH3826878.1"/>
    </source>
</evidence>